<keyword evidence="2 9" id="KW-0489">Methyltransferase</keyword>
<dbReference type="InterPro" id="IPR046819">
    <property type="entry name" value="MmeI_hel"/>
</dbReference>
<dbReference type="Proteomes" id="UP001596496">
    <property type="component" value="Unassembled WGS sequence"/>
</dbReference>
<gene>
    <name evidence="9" type="ORF">ACFQSB_21100</name>
</gene>
<evidence type="ECO:0000259" key="5">
    <source>
        <dbReference type="Pfam" id="PF20465"/>
    </source>
</evidence>
<organism evidence="9 10">
    <name type="scientific">Sphaerisporangium rhizosphaerae</name>
    <dbReference type="NCBI Taxonomy" id="2269375"/>
    <lineage>
        <taxon>Bacteria</taxon>
        <taxon>Bacillati</taxon>
        <taxon>Actinomycetota</taxon>
        <taxon>Actinomycetes</taxon>
        <taxon>Streptosporangiales</taxon>
        <taxon>Streptosporangiaceae</taxon>
        <taxon>Sphaerisporangium</taxon>
    </lineage>
</organism>
<dbReference type="InterPro" id="IPR046816">
    <property type="entry name" value="MmeI_Mtase"/>
</dbReference>
<evidence type="ECO:0000259" key="8">
    <source>
        <dbReference type="Pfam" id="PF20473"/>
    </source>
</evidence>
<dbReference type="InterPro" id="IPR029063">
    <property type="entry name" value="SAM-dependent_MTases_sf"/>
</dbReference>
<evidence type="ECO:0000256" key="4">
    <source>
        <dbReference type="ARBA" id="ARBA00047942"/>
    </source>
</evidence>
<dbReference type="InterPro" id="IPR050953">
    <property type="entry name" value="N4_N6_ade-DNA_methylase"/>
</dbReference>
<dbReference type="Gene3D" id="3.40.50.150">
    <property type="entry name" value="Vaccinia Virus protein VP39"/>
    <property type="match status" value="1"/>
</dbReference>
<dbReference type="EC" id="2.1.1.72" evidence="1"/>
<dbReference type="InterPro" id="IPR046820">
    <property type="entry name" value="MmeI_TRD"/>
</dbReference>
<dbReference type="PANTHER" id="PTHR33841:SF1">
    <property type="entry name" value="DNA METHYLTRANSFERASE A"/>
    <property type="match status" value="1"/>
</dbReference>
<dbReference type="SUPFAM" id="SSF53335">
    <property type="entry name" value="S-adenosyl-L-methionine-dependent methyltransferases"/>
    <property type="match status" value="1"/>
</dbReference>
<name>A0ABW2P621_9ACTN</name>
<sequence>MSTTRLLDLVDARDFRTLFIDELGWNNPDQPDRTFSIEEQSHTLTQIAGYKGMRIWYCPDLPTRKTQRSLDELIGRDNHERLVIFANESRQEWRWPRRAQTGGVNAKLLAHQHVVGDSDAHLAGQLEAIAIDFEEDLPLVELLNRMRQAFDSEAEAASVQAARLMGTLYAELDQSKVPPHDATLLLARLLFLLFGDDTGMWGKKPDLFHRYLLNHTSDVTLNTDMEELFRTLDTPDAKRKLPSGSSLTPFPYVNGGLYADPLPVPPLAPRFREALLSACEFDWAIISPAVFGSMFQTVKDKDARRHGGEHYTTEENIFKTIGPLFLDEYQGRLENAWDNKAELTKLHNDLGRLRFFDPACGCGNFLIVAYRELRALELELLKRRRHLDQISPSQAAGVKRSQMSLDVTGEIKVTLDHFYGIEIEEWPARIAETAMLLVDQLANQRMEQDFGLAPDRLPIAIAPTILHGNALRTNWETVCPPGPDVIVFGNPPFSGRGDRTAAQTADQKFIWGKQYNINLDYVTCWYLKTVRYYGNIASRWAFVSTSSVCQGEPVATLWRPILDAGWRCRFAHRSLQWDSEAPGKAAVHVSIVGFDKAKSSPKPTLWTYPAGGHGNGTAHLVARINPYLVEGQNLLVVKHVKPLSPQLPEAAFGSMPNDGGNLLVEVDDYPEVAADPVAAKYLRRFIQAKELLHNRQRWCLWMVDLDPADVDRSDILRTRIEAVRKHRANSKSPTTSARMHPPHLFGQIAQPDTSYLGIPRHVSEHRRFYAATRYEADTICGDANFLIPDPDGFALGVISSTMFMIWQKTIGGRLKSDLRFSKTFTYNTFPLPSLTADQRVLVIEGGARIVAAREAHLGSSLATLYDPYSMPNDLVEAHRDLDKVIDMIFNITKSDDAGRQRTLFRKYAQLTGQGVLPEV</sequence>
<dbReference type="Pfam" id="PF20465">
    <property type="entry name" value="MmeI_hel"/>
    <property type="match status" value="1"/>
</dbReference>
<evidence type="ECO:0000259" key="6">
    <source>
        <dbReference type="Pfam" id="PF20466"/>
    </source>
</evidence>
<comment type="catalytic activity">
    <reaction evidence="4">
        <text>a 2'-deoxyadenosine in DNA + S-adenosyl-L-methionine = an N(6)-methyl-2'-deoxyadenosine in DNA + S-adenosyl-L-homocysteine + H(+)</text>
        <dbReference type="Rhea" id="RHEA:15197"/>
        <dbReference type="Rhea" id="RHEA-COMP:12418"/>
        <dbReference type="Rhea" id="RHEA-COMP:12419"/>
        <dbReference type="ChEBI" id="CHEBI:15378"/>
        <dbReference type="ChEBI" id="CHEBI:57856"/>
        <dbReference type="ChEBI" id="CHEBI:59789"/>
        <dbReference type="ChEBI" id="CHEBI:90615"/>
        <dbReference type="ChEBI" id="CHEBI:90616"/>
        <dbReference type="EC" id="2.1.1.72"/>
    </reaction>
</comment>
<accession>A0ABW2P621</accession>
<evidence type="ECO:0000259" key="7">
    <source>
        <dbReference type="Pfam" id="PF20467"/>
    </source>
</evidence>
<dbReference type="Pfam" id="PF20467">
    <property type="entry name" value="MmeI_C"/>
    <property type="match status" value="1"/>
</dbReference>
<dbReference type="Pfam" id="PF20473">
    <property type="entry name" value="MmeI_Mtase"/>
    <property type="match status" value="1"/>
</dbReference>
<dbReference type="InterPro" id="IPR046818">
    <property type="entry name" value="MmeI_C"/>
</dbReference>
<keyword evidence="10" id="KW-1185">Reference proteome</keyword>
<feature type="domain" description="MmeI-like C-terminal" evidence="7">
    <location>
        <begin position="843"/>
        <end position="911"/>
    </location>
</feature>
<dbReference type="EMBL" id="JBHTCG010000013">
    <property type="protein sequence ID" value="MFC7384724.1"/>
    <property type="molecule type" value="Genomic_DNA"/>
</dbReference>
<evidence type="ECO:0000256" key="1">
    <source>
        <dbReference type="ARBA" id="ARBA00011900"/>
    </source>
</evidence>
<feature type="domain" description="MmeI-like DNA-methyltransferase" evidence="8">
    <location>
        <begin position="333"/>
        <end position="599"/>
    </location>
</feature>
<proteinExistence type="predicted"/>
<evidence type="ECO:0000313" key="9">
    <source>
        <dbReference type="EMBL" id="MFC7384724.1"/>
    </source>
</evidence>
<feature type="domain" description="MmeI-like target recognition" evidence="6">
    <location>
        <begin position="631"/>
        <end position="834"/>
    </location>
</feature>
<feature type="domain" description="MmeI-like helicase spacer" evidence="5">
    <location>
        <begin position="180"/>
        <end position="258"/>
    </location>
</feature>
<keyword evidence="3" id="KW-0808">Transferase</keyword>
<dbReference type="GO" id="GO:0032259">
    <property type="term" value="P:methylation"/>
    <property type="evidence" value="ECO:0007669"/>
    <property type="project" value="UniProtKB-KW"/>
</dbReference>
<evidence type="ECO:0000313" key="10">
    <source>
        <dbReference type="Proteomes" id="UP001596496"/>
    </source>
</evidence>
<protein>
    <recommendedName>
        <fullName evidence="1">site-specific DNA-methyltransferase (adenine-specific)</fullName>
        <ecNumber evidence="1">2.1.1.72</ecNumber>
    </recommendedName>
</protein>
<dbReference type="Pfam" id="PF20466">
    <property type="entry name" value="MmeI_TRD"/>
    <property type="match status" value="1"/>
</dbReference>
<dbReference type="GO" id="GO:0008168">
    <property type="term" value="F:methyltransferase activity"/>
    <property type="evidence" value="ECO:0007669"/>
    <property type="project" value="UniProtKB-KW"/>
</dbReference>
<dbReference type="PANTHER" id="PTHR33841">
    <property type="entry name" value="DNA METHYLTRANSFERASE YEEA-RELATED"/>
    <property type="match status" value="1"/>
</dbReference>
<evidence type="ECO:0000256" key="3">
    <source>
        <dbReference type="ARBA" id="ARBA00022679"/>
    </source>
</evidence>
<reference evidence="10" key="1">
    <citation type="journal article" date="2019" name="Int. J. Syst. Evol. Microbiol.">
        <title>The Global Catalogue of Microorganisms (GCM) 10K type strain sequencing project: providing services to taxonomists for standard genome sequencing and annotation.</title>
        <authorList>
            <consortium name="The Broad Institute Genomics Platform"/>
            <consortium name="The Broad Institute Genome Sequencing Center for Infectious Disease"/>
            <person name="Wu L."/>
            <person name="Ma J."/>
        </authorList>
    </citation>
    <scope>NUCLEOTIDE SEQUENCE [LARGE SCALE GENOMIC DNA]</scope>
    <source>
        <strain evidence="10">CECT 7649</strain>
    </source>
</reference>
<evidence type="ECO:0000256" key="2">
    <source>
        <dbReference type="ARBA" id="ARBA00022603"/>
    </source>
</evidence>
<comment type="caution">
    <text evidence="9">The sequence shown here is derived from an EMBL/GenBank/DDBJ whole genome shotgun (WGS) entry which is preliminary data.</text>
</comment>
<dbReference type="RefSeq" id="WP_380828548.1">
    <property type="nucleotide sequence ID" value="NZ_JBHTCG010000013.1"/>
</dbReference>